<evidence type="ECO:0000313" key="2">
    <source>
        <dbReference type="EMBL" id="CAJ1956616.1"/>
    </source>
</evidence>
<feature type="compositionally biased region" description="Basic and acidic residues" evidence="1">
    <location>
        <begin position="109"/>
        <end position="125"/>
    </location>
</feature>
<comment type="caution">
    <text evidence="2">The sequence shown here is derived from an EMBL/GenBank/DDBJ whole genome shotgun (WGS) entry which is preliminary data.</text>
</comment>
<sequence length="522" mass="58098">MRGNQRKTQRVSAVAGEKPPIDAYKSRANKFYNVKQSGQTAAVVETVFRKPKAFANLHEYDDIETVDQVPTAIGFNSFDSADEVIEAKMKSRYYFKKPTEKDEDLPESEESKPPEKEKVLRKGEGGEICSSLPKQRHVPFHKVILRKVTDGIPNAPKVVDEQQIVVVPDEREPSMEEKQKQVKDQEEETEDQVRSNDRYGLGQSIFSDDDSCPPLWKSFSNEDDEKFGEGSAAANEKARRQIALNEARKLRALNSVHNIDDPTTLEVDMGVDPRLRRNTAQASGLKKASSIQDKSSSRKAIDSKVTDKIGQERAKNTSNRKDPVSVVSNSIVVSQPPPRKVAVKAMTFDRPFDDASYGSEGQSKASDDEKKPTVLSEASQQHAETEHSFAACVYDGLSNLANINYWIGEQDSSDGNQDGSEDESREAVNMSSNTNSKNTAKRDAKVTKSSPAIVSEITIPTPEVRNGGEPRMEDSVSILGLDKKHSSNETNDNRENRVPQKLKKRKEKSRAFGKILGRKTPK</sequence>
<evidence type="ECO:0000313" key="3">
    <source>
        <dbReference type="Proteomes" id="UP001295423"/>
    </source>
</evidence>
<evidence type="ECO:0000256" key="1">
    <source>
        <dbReference type="SAM" id="MobiDB-lite"/>
    </source>
</evidence>
<name>A0AAD2FY36_9STRA</name>
<accession>A0AAD2FY36</accession>
<keyword evidence="3" id="KW-1185">Reference proteome</keyword>
<dbReference type="Proteomes" id="UP001295423">
    <property type="component" value="Unassembled WGS sequence"/>
</dbReference>
<protein>
    <submittedName>
        <fullName evidence="2">Uncharacterized protein</fullName>
    </submittedName>
</protein>
<organism evidence="2 3">
    <name type="scientific">Cylindrotheca closterium</name>
    <dbReference type="NCBI Taxonomy" id="2856"/>
    <lineage>
        <taxon>Eukaryota</taxon>
        <taxon>Sar</taxon>
        <taxon>Stramenopiles</taxon>
        <taxon>Ochrophyta</taxon>
        <taxon>Bacillariophyta</taxon>
        <taxon>Bacillariophyceae</taxon>
        <taxon>Bacillariophycidae</taxon>
        <taxon>Bacillariales</taxon>
        <taxon>Bacillariaceae</taxon>
        <taxon>Cylindrotheca</taxon>
    </lineage>
</organism>
<feature type="compositionally biased region" description="Polar residues" evidence="1">
    <location>
        <begin position="429"/>
        <end position="438"/>
    </location>
</feature>
<feature type="compositionally biased region" description="Basic and acidic residues" evidence="1">
    <location>
        <begin position="481"/>
        <end position="498"/>
    </location>
</feature>
<feature type="region of interest" description="Disordered" evidence="1">
    <location>
        <begin position="263"/>
        <end position="386"/>
    </location>
</feature>
<reference evidence="2" key="1">
    <citation type="submission" date="2023-08" db="EMBL/GenBank/DDBJ databases">
        <authorList>
            <person name="Audoor S."/>
            <person name="Bilcke G."/>
        </authorList>
    </citation>
    <scope>NUCLEOTIDE SEQUENCE</scope>
</reference>
<gene>
    <name evidence="2" type="ORF">CYCCA115_LOCUS16319</name>
</gene>
<feature type="compositionally biased region" description="Low complexity" evidence="1">
    <location>
        <begin position="324"/>
        <end position="334"/>
    </location>
</feature>
<dbReference type="AlphaFoldDB" id="A0AAD2FY36"/>
<dbReference type="EMBL" id="CAKOGP040001919">
    <property type="protein sequence ID" value="CAJ1956616.1"/>
    <property type="molecule type" value="Genomic_DNA"/>
</dbReference>
<feature type="compositionally biased region" description="Basic and acidic residues" evidence="1">
    <location>
        <begin position="295"/>
        <end position="323"/>
    </location>
</feature>
<proteinExistence type="predicted"/>
<feature type="region of interest" description="Disordered" evidence="1">
    <location>
        <begin position="156"/>
        <end position="239"/>
    </location>
</feature>
<feature type="region of interest" description="Disordered" evidence="1">
    <location>
        <begin position="411"/>
        <end position="522"/>
    </location>
</feature>
<feature type="compositionally biased region" description="Basic and acidic residues" evidence="1">
    <location>
        <begin position="168"/>
        <end position="184"/>
    </location>
</feature>
<feature type="region of interest" description="Disordered" evidence="1">
    <location>
        <begin position="95"/>
        <end position="132"/>
    </location>
</feature>